<reference evidence="2" key="1">
    <citation type="submission" date="2018-05" db="EMBL/GenBank/DDBJ databases">
        <authorList>
            <person name="Lanie J.A."/>
            <person name="Ng W.-L."/>
            <person name="Kazmierczak K.M."/>
            <person name="Andrzejewski T.M."/>
            <person name="Davidsen T.M."/>
            <person name="Wayne K.J."/>
            <person name="Tettelin H."/>
            <person name="Glass J.I."/>
            <person name="Rusch D."/>
            <person name="Podicherti R."/>
            <person name="Tsui H.-C.T."/>
            <person name="Winkler M.E."/>
        </authorList>
    </citation>
    <scope>NUCLEOTIDE SEQUENCE</scope>
</reference>
<feature type="transmembrane region" description="Helical" evidence="1">
    <location>
        <begin position="102"/>
        <end position="121"/>
    </location>
</feature>
<keyword evidence="1" id="KW-0472">Membrane</keyword>
<name>A0A381NGJ2_9ZZZZ</name>
<accession>A0A381NGJ2</accession>
<feature type="transmembrane region" description="Helical" evidence="1">
    <location>
        <begin position="38"/>
        <end position="59"/>
    </location>
</feature>
<dbReference type="AlphaFoldDB" id="A0A381NGJ2"/>
<feature type="transmembrane region" description="Helical" evidence="1">
    <location>
        <begin position="6"/>
        <end position="26"/>
    </location>
</feature>
<protein>
    <recommendedName>
        <fullName evidence="3">DUF2306 domain-containing protein</fullName>
    </recommendedName>
</protein>
<evidence type="ECO:0000313" key="2">
    <source>
        <dbReference type="EMBL" id="SUZ53705.1"/>
    </source>
</evidence>
<gene>
    <name evidence="2" type="ORF">METZ01_LOCUS6559</name>
</gene>
<dbReference type="EMBL" id="UINC01000344">
    <property type="protein sequence ID" value="SUZ53705.1"/>
    <property type="molecule type" value="Genomic_DNA"/>
</dbReference>
<organism evidence="2">
    <name type="scientific">marine metagenome</name>
    <dbReference type="NCBI Taxonomy" id="408172"/>
    <lineage>
        <taxon>unclassified sequences</taxon>
        <taxon>metagenomes</taxon>
        <taxon>ecological metagenomes</taxon>
    </lineage>
</organism>
<keyword evidence="1" id="KW-0812">Transmembrane</keyword>
<proteinExistence type="predicted"/>
<feature type="transmembrane region" description="Helical" evidence="1">
    <location>
        <begin position="65"/>
        <end position="82"/>
    </location>
</feature>
<evidence type="ECO:0000256" key="1">
    <source>
        <dbReference type="SAM" id="Phobius"/>
    </source>
</evidence>
<keyword evidence="1" id="KW-1133">Transmembrane helix</keyword>
<feature type="transmembrane region" description="Helical" evidence="1">
    <location>
        <begin position="127"/>
        <end position="144"/>
    </location>
</feature>
<sequence length="154" mass="17238">MLTGNIFLFLIAVFSFYLAFAGRRFAKNRTGLAERIDWISVSLMLFSGVGMWGLAVWFFTQDNSQYIVLVVFGLLALILGYADFSAHKSKTAKGKERIARHLTNMLGGTIAVVTAVLVVNVQMEPVWVPWVLPTAVMAPVIVWWNRKVLNGRTD</sequence>
<evidence type="ECO:0008006" key="3">
    <source>
        <dbReference type="Google" id="ProtNLM"/>
    </source>
</evidence>